<comment type="caution">
    <text evidence="3">The sequence shown here is derived from an EMBL/GenBank/DDBJ whole genome shotgun (WGS) entry which is preliminary data.</text>
</comment>
<dbReference type="PANTHER" id="PTHR30469:SF15">
    <property type="entry name" value="HLYD FAMILY OF SECRETION PROTEINS"/>
    <property type="match status" value="1"/>
</dbReference>
<keyword evidence="1" id="KW-1133">Transmembrane helix</keyword>
<dbReference type="SUPFAM" id="SSF47090">
    <property type="entry name" value="PGBD-like"/>
    <property type="match status" value="1"/>
</dbReference>
<evidence type="ECO:0000259" key="2">
    <source>
        <dbReference type="Pfam" id="PF01471"/>
    </source>
</evidence>
<dbReference type="InterPro" id="IPR036366">
    <property type="entry name" value="PGBDSf"/>
</dbReference>
<evidence type="ECO:0000313" key="3">
    <source>
        <dbReference type="EMBL" id="PWK52552.1"/>
    </source>
</evidence>
<gene>
    <name evidence="3" type="ORF">BC793_101561</name>
</gene>
<evidence type="ECO:0000313" key="4">
    <source>
        <dbReference type="Proteomes" id="UP000245697"/>
    </source>
</evidence>
<keyword evidence="4" id="KW-1185">Reference proteome</keyword>
<proteinExistence type="predicted"/>
<dbReference type="PANTHER" id="PTHR30469">
    <property type="entry name" value="MULTIDRUG RESISTANCE PROTEIN MDTA"/>
    <property type="match status" value="1"/>
</dbReference>
<feature type="domain" description="Peptidoglycan binding-like" evidence="2">
    <location>
        <begin position="126"/>
        <end position="165"/>
    </location>
</feature>
<dbReference type="GO" id="GO:0015562">
    <property type="term" value="F:efflux transmembrane transporter activity"/>
    <property type="evidence" value="ECO:0007669"/>
    <property type="project" value="TreeGrafter"/>
</dbReference>
<sequence>MTVRRRGRLIAGSLTGVVVAAGVLVTGWTLTAEPEAAAGATEVPTETAEVTRGSVSERLRLSGTYGFDGSYDVVHRGPAGVLTATAAAGSRVGRGGVLYRVDGTAVRLLYGTVPAYRDLDRWTTDGEDVRQLERNLRALGMDPDHEMTVDTDFTAATAAAVRRLQTWGTTRTGGLALGSVVFLSGEMRVGATTASVGTSTGPDRSVLTGTTTRRVVTAQVTAERQNQLKAGDEVAVTLPGGVRAEGRVLRVGRVATAATDDDGSARQATVDVTMSIGVPSGSPDWDQAAVQISLATAVRDGVLTVPVSALLARPGGGYRVKLASGAYADVKPGLFDEATGLVEVTGGVRAGDRVEVPEQ</sequence>
<keyword evidence="1" id="KW-0812">Transmembrane</keyword>
<organism evidence="3 4">
    <name type="scientific">Actinoplanes xinjiangensis</name>
    <dbReference type="NCBI Taxonomy" id="512350"/>
    <lineage>
        <taxon>Bacteria</taxon>
        <taxon>Bacillati</taxon>
        <taxon>Actinomycetota</taxon>
        <taxon>Actinomycetes</taxon>
        <taxon>Micromonosporales</taxon>
        <taxon>Micromonosporaceae</taxon>
        <taxon>Actinoplanes</taxon>
    </lineage>
</organism>
<dbReference type="GO" id="GO:1990281">
    <property type="term" value="C:efflux pump complex"/>
    <property type="evidence" value="ECO:0007669"/>
    <property type="project" value="TreeGrafter"/>
</dbReference>
<dbReference type="EMBL" id="QGGR01000001">
    <property type="protein sequence ID" value="PWK52552.1"/>
    <property type="molecule type" value="Genomic_DNA"/>
</dbReference>
<feature type="transmembrane region" description="Helical" evidence="1">
    <location>
        <begin position="9"/>
        <end position="30"/>
    </location>
</feature>
<dbReference type="Gene3D" id="1.10.101.10">
    <property type="entry name" value="PGBD-like superfamily/PGBD"/>
    <property type="match status" value="1"/>
</dbReference>
<dbReference type="InterPro" id="IPR036365">
    <property type="entry name" value="PGBD-like_sf"/>
</dbReference>
<dbReference type="AlphaFoldDB" id="A0A316FW45"/>
<dbReference type="OrthoDB" id="3268648at2"/>
<accession>A0A316FW45</accession>
<name>A0A316FW45_9ACTN</name>
<dbReference type="RefSeq" id="WP_109588916.1">
    <property type="nucleotide sequence ID" value="NZ_BONA01000014.1"/>
</dbReference>
<dbReference type="Pfam" id="PF01471">
    <property type="entry name" value="PG_binding_1"/>
    <property type="match status" value="1"/>
</dbReference>
<protein>
    <submittedName>
        <fullName evidence="3">Multidrug efflux pump subunit AcrA (Membrane-fusion protein)</fullName>
    </submittedName>
</protein>
<dbReference type="Proteomes" id="UP000245697">
    <property type="component" value="Unassembled WGS sequence"/>
</dbReference>
<reference evidence="3 4" key="1">
    <citation type="submission" date="2018-05" db="EMBL/GenBank/DDBJ databases">
        <title>Genomic Encyclopedia of Archaeal and Bacterial Type Strains, Phase II (KMG-II): from individual species to whole genera.</title>
        <authorList>
            <person name="Goeker M."/>
        </authorList>
    </citation>
    <scope>NUCLEOTIDE SEQUENCE [LARGE SCALE GENOMIC DNA]</scope>
    <source>
        <strain evidence="3 4">DSM 45184</strain>
    </source>
</reference>
<evidence type="ECO:0000256" key="1">
    <source>
        <dbReference type="SAM" id="Phobius"/>
    </source>
</evidence>
<keyword evidence="1" id="KW-0472">Membrane</keyword>
<dbReference type="InterPro" id="IPR002477">
    <property type="entry name" value="Peptidoglycan-bd-like"/>
</dbReference>